<feature type="non-terminal residue" evidence="1">
    <location>
        <position position="348"/>
    </location>
</feature>
<dbReference type="SUPFAM" id="SSF49785">
    <property type="entry name" value="Galactose-binding domain-like"/>
    <property type="match status" value="1"/>
</dbReference>
<evidence type="ECO:0000313" key="1">
    <source>
        <dbReference type="EMBL" id="KKK54334.1"/>
    </source>
</evidence>
<feature type="non-terminal residue" evidence="1">
    <location>
        <position position="1"/>
    </location>
</feature>
<gene>
    <name evidence="1" type="ORF">LCGC14_3085790</name>
</gene>
<proteinExistence type="predicted"/>
<name>A0A0F8YJI1_9ZZZZ</name>
<dbReference type="Gene3D" id="2.60.120.260">
    <property type="entry name" value="Galactose-binding domain-like"/>
    <property type="match status" value="1"/>
</dbReference>
<reference evidence="1" key="1">
    <citation type="journal article" date="2015" name="Nature">
        <title>Complex archaea that bridge the gap between prokaryotes and eukaryotes.</title>
        <authorList>
            <person name="Spang A."/>
            <person name="Saw J.H."/>
            <person name="Jorgensen S.L."/>
            <person name="Zaremba-Niedzwiedzka K."/>
            <person name="Martijn J."/>
            <person name="Lind A.E."/>
            <person name="van Eijk R."/>
            <person name="Schleper C."/>
            <person name="Guy L."/>
            <person name="Ettema T.J."/>
        </authorList>
    </citation>
    <scope>NUCLEOTIDE SEQUENCE</scope>
</reference>
<organism evidence="1">
    <name type="scientific">marine sediment metagenome</name>
    <dbReference type="NCBI Taxonomy" id="412755"/>
    <lineage>
        <taxon>unclassified sequences</taxon>
        <taxon>metagenomes</taxon>
        <taxon>ecological metagenomes</taxon>
    </lineage>
</organism>
<sequence length="348" mass="37733">WTDLLYSLVPNGSHRQAPASMPAFDGSDTTSPLGVPKETMLFALYASGQFGSTFPPYMDEAYNCLNATDPFETNPLCTNTISTTMPSFINDRSAYYQSNFFANIATDPDYRMPIFNAGTFTDPLFTAVESLRMANRLRSVVPDYPIQQYFGDYEHFVQNKAKEWGDICGADHHVCEFADYPGGDLNAEPTDLIRTGVTTRLSRFIDHYAQPPGNPSEPQPAFDTTASLQVCPQNASAYWPADEPGQTFSASQFDALSDGELQIDMTGTQTPTSQVDPNGHADKADPLQGGGLCPTISDAAGSGVATYESDPLTDHTIMVGGPIVSIDYTADAADLQLNTRLYDVFPGG</sequence>
<comment type="caution">
    <text evidence="1">The sequence shown here is derived from an EMBL/GenBank/DDBJ whole genome shotgun (WGS) entry which is preliminary data.</text>
</comment>
<dbReference type="AlphaFoldDB" id="A0A0F8YJI1"/>
<dbReference type="EMBL" id="LAZR01066046">
    <property type="protein sequence ID" value="KKK54334.1"/>
    <property type="molecule type" value="Genomic_DNA"/>
</dbReference>
<dbReference type="InterPro" id="IPR008979">
    <property type="entry name" value="Galactose-bd-like_sf"/>
</dbReference>
<accession>A0A0F8YJI1</accession>
<protein>
    <submittedName>
        <fullName evidence="1">Uncharacterized protein</fullName>
    </submittedName>
</protein>